<keyword evidence="6" id="KW-0256">Endoplasmic reticulum</keyword>
<feature type="transmembrane region" description="Helical" evidence="9">
    <location>
        <begin position="97"/>
        <end position="116"/>
    </location>
</feature>
<evidence type="ECO:0000256" key="5">
    <source>
        <dbReference type="ARBA" id="ARBA00022692"/>
    </source>
</evidence>
<evidence type="ECO:0000256" key="4">
    <source>
        <dbReference type="ARBA" id="ARBA00022679"/>
    </source>
</evidence>
<protein>
    <recommendedName>
        <fullName evidence="12">Chitobiosyldiphosphodolichol beta-mannosyltransferase</fullName>
    </recommendedName>
</protein>
<dbReference type="InterPro" id="IPR026051">
    <property type="entry name" value="ALG1-like"/>
</dbReference>
<evidence type="ECO:0008006" key="12">
    <source>
        <dbReference type="Google" id="ProtNLM"/>
    </source>
</evidence>
<dbReference type="EMBL" id="JALJAT010000001">
    <property type="protein sequence ID" value="KAK4474802.1"/>
    <property type="molecule type" value="Genomic_DNA"/>
</dbReference>
<dbReference type="AlphaFoldDB" id="A0AAE1ZK97"/>
<keyword evidence="11" id="KW-1185">Reference proteome</keyword>
<gene>
    <name evidence="10" type="ORF">MN116_001920</name>
</gene>
<dbReference type="Proteomes" id="UP001292079">
    <property type="component" value="Unassembled WGS sequence"/>
</dbReference>
<dbReference type="SUPFAM" id="SSF53756">
    <property type="entry name" value="UDP-Glycosyltransferase/glycogen phosphorylase"/>
    <property type="match status" value="1"/>
</dbReference>
<evidence type="ECO:0000256" key="7">
    <source>
        <dbReference type="ARBA" id="ARBA00022989"/>
    </source>
</evidence>
<evidence type="ECO:0000313" key="10">
    <source>
        <dbReference type="EMBL" id="KAK4474802.1"/>
    </source>
</evidence>
<keyword evidence="5 9" id="KW-0812">Transmembrane</keyword>
<dbReference type="PANTHER" id="PTHR13036:SF0">
    <property type="entry name" value="CHITOBIOSYLDIPHOSPHODOLICHOL BETA-MANNOSYLTRANSFERASE"/>
    <property type="match status" value="1"/>
</dbReference>
<keyword evidence="8 9" id="KW-0472">Membrane</keyword>
<keyword evidence="3" id="KW-0328">Glycosyltransferase</keyword>
<proteinExistence type="predicted"/>
<dbReference type="GO" id="GO:0005789">
    <property type="term" value="C:endoplasmic reticulum membrane"/>
    <property type="evidence" value="ECO:0007669"/>
    <property type="project" value="UniProtKB-SubCell"/>
</dbReference>
<comment type="caution">
    <text evidence="10">The sequence shown here is derived from an EMBL/GenBank/DDBJ whole genome shotgun (WGS) entry which is preliminary data.</text>
</comment>
<evidence type="ECO:0000256" key="2">
    <source>
        <dbReference type="ARBA" id="ARBA00004922"/>
    </source>
</evidence>
<evidence type="ECO:0000256" key="8">
    <source>
        <dbReference type="ARBA" id="ARBA00023136"/>
    </source>
</evidence>
<comment type="subcellular location">
    <subcellularLocation>
        <location evidence="1">Endoplasmic reticulum membrane</location>
        <topology evidence="1">Single-pass membrane protein</topology>
    </subcellularLocation>
</comment>
<accession>A0AAE1ZK97</accession>
<evidence type="ECO:0000313" key="11">
    <source>
        <dbReference type="Proteomes" id="UP001292079"/>
    </source>
</evidence>
<dbReference type="Gene3D" id="3.40.50.2000">
    <property type="entry name" value="Glycogen Phosphorylase B"/>
    <property type="match status" value="1"/>
</dbReference>
<reference evidence="10" key="1">
    <citation type="submission" date="2022-04" db="EMBL/GenBank/DDBJ databases">
        <authorList>
            <person name="Xu L."/>
            <person name="Lv Z."/>
        </authorList>
    </citation>
    <scope>NUCLEOTIDE SEQUENCE</scope>
    <source>
        <strain evidence="10">LV_2022a</strain>
    </source>
</reference>
<evidence type="ECO:0000256" key="3">
    <source>
        <dbReference type="ARBA" id="ARBA00022676"/>
    </source>
</evidence>
<organism evidence="10 11">
    <name type="scientific">Schistosoma mekongi</name>
    <name type="common">Parasitic worm</name>
    <dbReference type="NCBI Taxonomy" id="38744"/>
    <lineage>
        <taxon>Eukaryota</taxon>
        <taxon>Metazoa</taxon>
        <taxon>Spiralia</taxon>
        <taxon>Lophotrochozoa</taxon>
        <taxon>Platyhelminthes</taxon>
        <taxon>Trematoda</taxon>
        <taxon>Digenea</taxon>
        <taxon>Strigeidida</taxon>
        <taxon>Schistosomatoidea</taxon>
        <taxon>Schistosomatidae</taxon>
        <taxon>Schistosoma</taxon>
    </lineage>
</organism>
<feature type="transmembrane region" description="Helical" evidence="9">
    <location>
        <begin position="71"/>
        <end position="90"/>
    </location>
</feature>
<dbReference type="GO" id="GO:0000030">
    <property type="term" value="F:mannosyltransferase activity"/>
    <property type="evidence" value="ECO:0007669"/>
    <property type="project" value="InterPro"/>
</dbReference>
<evidence type="ECO:0000256" key="6">
    <source>
        <dbReference type="ARBA" id="ARBA00022824"/>
    </source>
</evidence>
<sequence length="471" mass="53787">MAIERSAHVIVLGDLSRSPRILSQAQFLARDGWDVAISGYKPDSISHSNFKVRALNIPACPDLKALHFPSFLVFIFKFIFTSIVLFFHLIKHCRGRLILIQNPPAVPTFIVVWIFMKITGRSLVIDWHNYGYTLVELISSRKSVFAQLYYMLEVDFASYIISRMPDRVAHLCVSKALKCDLEAKSIKATVYYDRPLEEFKPTSANVAHYLFMKLSDQYEVFRNESGSCRLTRFTEVTTLPTSTKSSKPIWRPDRPALVVSSCSWTPDDDFALAIKALSIYDEAAQNPSSNLPNVVFAVTGRGPLRSYYRKLMKEQNWKHVEVIMPWLEWSDYPVFLGCADLGISIHRSSSGLDLPMKVVDLLGVNVPVLALGYSTLYELMEENKCGLCFGDSYQLADQMCELLKPSCNSTVKYIHEPSRFLSVGSEKLIHFREFLTERNKTMVRGFTYWKYIALPVYEKVVPMRLNKNKGS</sequence>
<evidence type="ECO:0000256" key="9">
    <source>
        <dbReference type="SAM" id="Phobius"/>
    </source>
</evidence>
<reference evidence="10" key="2">
    <citation type="journal article" date="2023" name="Infect Dis Poverty">
        <title>Chromosome-scale genome of the human blood fluke Schistosoma mekongi and its implications for public health.</title>
        <authorList>
            <person name="Zhou M."/>
            <person name="Xu L."/>
            <person name="Xu D."/>
            <person name="Chen W."/>
            <person name="Khan J."/>
            <person name="Hu Y."/>
            <person name="Huang H."/>
            <person name="Wei H."/>
            <person name="Zhang Y."/>
            <person name="Chusongsang P."/>
            <person name="Tanasarnprasert K."/>
            <person name="Hu X."/>
            <person name="Limpanont Y."/>
            <person name="Lv Z."/>
        </authorList>
    </citation>
    <scope>NUCLEOTIDE SEQUENCE</scope>
    <source>
        <strain evidence="10">LV_2022a</strain>
    </source>
</reference>
<keyword evidence="7 9" id="KW-1133">Transmembrane helix</keyword>
<evidence type="ECO:0000256" key="1">
    <source>
        <dbReference type="ARBA" id="ARBA00004389"/>
    </source>
</evidence>
<comment type="pathway">
    <text evidence="2">Protein modification; protein glycosylation.</text>
</comment>
<dbReference type="PANTHER" id="PTHR13036">
    <property type="entry name" value="BETA1,4 MANNOSYLTRANSFERASE"/>
    <property type="match status" value="1"/>
</dbReference>
<keyword evidence="4" id="KW-0808">Transferase</keyword>
<name>A0AAE1ZK97_SCHME</name>